<dbReference type="EMBL" id="JNHM01000002">
    <property type="protein sequence ID" value="KDS56839.1"/>
    <property type="molecule type" value="Genomic_DNA"/>
</dbReference>
<protein>
    <submittedName>
        <fullName evidence="1">Uncharacterized protein</fullName>
    </submittedName>
</protein>
<evidence type="ECO:0000313" key="2">
    <source>
        <dbReference type="Proteomes" id="UP000027661"/>
    </source>
</evidence>
<proteinExistence type="predicted"/>
<dbReference type="AlphaFoldDB" id="A0A069SNL7"/>
<dbReference type="Proteomes" id="UP000027661">
    <property type="component" value="Unassembled WGS sequence"/>
</dbReference>
<accession>A0A069SNL7</accession>
<reference evidence="1 2" key="1">
    <citation type="submission" date="2014-04" db="EMBL/GenBank/DDBJ databases">
        <authorList>
            <person name="Sears C."/>
            <person name="Carroll K."/>
            <person name="Sack B.R."/>
            <person name="Qadri F."/>
            <person name="Myers L.L."/>
            <person name="Chung G.-T."/>
            <person name="Escheverria P."/>
            <person name="Fraser C.M."/>
            <person name="Sadzewicz L."/>
            <person name="Shefchek K.A."/>
            <person name="Tallon L."/>
            <person name="Das S.P."/>
            <person name="Daugherty S."/>
            <person name="Mongodin E.F."/>
        </authorList>
    </citation>
    <scope>NUCLEOTIDE SEQUENCE [LARGE SCALE GENOMIC DNA]</scope>
    <source>
        <strain evidence="1 2">3975 RP4</strain>
    </source>
</reference>
<gene>
    <name evidence="1" type="ORF">M099_0073</name>
</gene>
<name>A0A069SNL7_PHOVU</name>
<evidence type="ECO:0000313" key="1">
    <source>
        <dbReference type="EMBL" id="KDS56839.1"/>
    </source>
</evidence>
<dbReference type="PATRIC" id="fig|1339352.3.peg.71"/>
<comment type="caution">
    <text evidence="1">The sequence shown here is derived from an EMBL/GenBank/DDBJ whole genome shotgun (WGS) entry which is preliminary data.</text>
</comment>
<sequence length="68" mass="7892">MNRQFAERLKLLKDFWGNSSGGAYFPPEEEYAHRKEHKKTQETGMPDILLQDAANLVRSFSQSCGKFR</sequence>
<organism evidence="1 2">
    <name type="scientific">Phocaeicola vulgatus str. 3975 RP4</name>
    <dbReference type="NCBI Taxonomy" id="1339352"/>
    <lineage>
        <taxon>Bacteria</taxon>
        <taxon>Pseudomonadati</taxon>
        <taxon>Bacteroidota</taxon>
        <taxon>Bacteroidia</taxon>
        <taxon>Bacteroidales</taxon>
        <taxon>Bacteroidaceae</taxon>
        <taxon>Phocaeicola</taxon>
    </lineage>
</organism>